<dbReference type="GO" id="GO:0005829">
    <property type="term" value="C:cytosol"/>
    <property type="evidence" value="ECO:0007669"/>
    <property type="project" value="TreeGrafter"/>
</dbReference>
<keyword evidence="5 9" id="KW-0067">ATP-binding</keyword>
<dbReference type="InterPro" id="IPR014729">
    <property type="entry name" value="Rossmann-like_a/b/a_fold"/>
</dbReference>
<dbReference type="FunFam" id="3.40.50.620:FF:000003">
    <property type="entry name" value="Leucine--tRNA ligase"/>
    <property type="match status" value="1"/>
</dbReference>
<dbReference type="Gene3D" id="3.10.20.590">
    <property type="match status" value="1"/>
</dbReference>
<dbReference type="GO" id="GO:0005524">
    <property type="term" value="F:ATP binding"/>
    <property type="evidence" value="ECO:0007669"/>
    <property type="project" value="UniProtKB-UniRule"/>
</dbReference>
<dbReference type="NCBIfam" id="TIGR00396">
    <property type="entry name" value="leuS_bact"/>
    <property type="match status" value="1"/>
</dbReference>
<dbReference type="Pfam" id="PF00133">
    <property type="entry name" value="tRNA-synt_1"/>
    <property type="match status" value="2"/>
</dbReference>
<keyword evidence="2 9" id="KW-0963">Cytoplasm</keyword>
<dbReference type="AlphaFoldDB" id="A0AAT9G4G3"/>
<proteinExistence type="inferred from homology"/>
<dbReference type="CDD" id="cd07958">
    <property type="entry name" value="Anticodon_Ia_Leu_BEm"/>
    <property type="match status" value="1"/>
</dbReference>
<reference evidence="15" key="1">
    <citation type="journal article" date="2023" name="Front. Microbiol.">
        <title>Genome analysis of Candidatus Aschnera chinzeii, the bacterial endosymbiont of the blood-sucking bat fly Penicillidia jenynsii (Insecta: Diptera: Nycteribiidae).</title>
        <authorList>
            <person name="Koga R."/>
            <person name="Moriyama M."/>
            <person name="Nozaki T."/>
            <person name="Fukatsu T."/>
        </authorList>
    </citation>
    <scope>NUCLEOTIDE SEQUENCE</scope>
    <source>
        <strain evidence="15">Kw-01</strain>
    </source>
</reference>
<gene>
    <name evidence="9 15" type="primary">leuS</name>
    <name evidence="15" type="ORF">ACHINZ_2940</name>
</gene>
<dbReference type="EC" id="6.1.1.4" evidence="9"/>
<feature type="binding site" evidence="9">
    <location>
        <position position="624"/>
    </location>
    <ligand>
        <name>ATP</name>
        <dbReference type="ChEBI" id="CHEBI:30616"/>
    </ligand>
</feature>
<dbReference type="HAMAP" id="MF_00049_B">
    <property type="entry name" value="Leu_tRNA_synth_B"/>
    <property type="match status" value="1"/>
</dbReference>
<dbReference type="EMBL" id="AP028961">
    <property type="protein sequence ID" value="BET44622.1"/>
    <property type="molecule type" value="Genomic_DNA"/>
</dbReference>
<dbReference type="GO" id="GO:0004823">
    <property type="term" value="F:leucine-tRNA ligase activity"/>
    <property type="evidence" value="ECO:0007669"/>
    <property type="project" value="UniProtKB-UniRule"/>
</dbReference>
<organism evidence="15">
    <name type="scientific">Candidatus Aschnera chinzeii</name>
    <dbReference type="NCBI Taxonomy" id="1485666"/>
    <lineage>
        <taxon>Bacteria</taxon>
        <taxon>Pseudomonadati</taxon>
        <taxon>Pseudomonadota</taxon>
        <taxon>Gammaproteobacteria</taxon>
        <taxon>Enterobacterales</taxon>
        <taxon>Enterobacteriaceae</taxon>
        <taxon>Candidatus Aschnera</taxon>
    </lineage>
</organism>
<evidence type="ECO:0000256" key="7">
    <source>
        <dbReference type="ARBA" id="ARBA00023146"/>
    </source>
</evidence>
<evidence type="ECO:0000259" key="11">
    <source>
        <dbReference type="Pfam" id="PF00133"/>
    </source>
</evidence>
<dbReference type="InterPro" id="IPR002302">
    <property type="entry name" value="Leu-tRNA-ligase"/>
</dbReference>
<dbReference type="InterPro" id="IPR013155">
    <property type="entry name" value="M/V/L/I-tRNA-synth_anticd-bd"/>
</dbReference>
<dbReference type="SUPFAM" id="SSF47323">
    <property type="entry name" value="Anticodon-binding domain of a subclass of class I aminoacyl-tRNA synthetases"/>
    <property type="match status" value="1"/>
</dbReference>
<comment type="subcellular location">
    <subcellularLocation>
        <location evidence="9">Cytoplasm</location>
    </subcellularLocation>
</comment>
<dbReference type="InterPro" id="IPR009080">
    <property type="entry name" value="tRNAsynth_Ia_anticodon-bd"/>
</dbReference>
<feature type="domain" description="Methionyl/Leucyl tRNA synthetase" evidence="13">
    <location>
        <begin position="39"/>
        <end position="180"/>
    </location>
</feature>
<dbReference type="Pfam" id="PF08264">
    <property type="entry name" value="Anticodon_1"/>
    <property type="match status" value="1"/>
</dbReference>
<dbReference type="CDD" id="cd00812">
    <property type="entry name" value="LeuRS_core"/>
    <property type="match status" value="1"/>
</dbReference>
<reference evidence="15" key="2">
    <citation type="submission" date="2023-10" db="EMBL/GenBank/DDBJ databases">
        <authorList>
            <person name="Koga R."/>
            <person name="Fukatsu T."/>
        </authorList>
    </citation>
    <scope>NUCLEOTIDE SEQUENCE</scope>
    <source>
        <strain evidence="15">Kw-01</strain>
    </source>
</reference>
<dbReference type="PROSITE" id="PS00178">
    <property type="entry name" value="AA_TRNA_LIGASE_I"/>
    <property type="match status" value="1"/>
</dbReference>
<evidence type="ECO:0000256" key="2">
    <source>
        <dbReference type="ARBA" id="ARBA00022490"/>
    </source>
</evidence>
<dbReference type="Pfam" id="PF09334">
    <property type="entry name" value="tRNA-synt_1g"/>
    <property type="match status" value="1"/>
</dbReference>
<dbReference type="FunFam" id="2.20.28.290:FF:000001">
    <property type="entry name" value="Leucine--tRNA ligase"/>
    <property type="match status" value="1"/>
</dbReference>
<dbReference type="FunFam" id="1.10.730.10:FF:000002">
    <property type="entry name" value="Leucine--tRNA ligase"/>
    <property type="match status" value="1"/>
</dbReference>
<dbReference type="InterPro" id="IPR015413">
    <property type="entry name" value="Methionyl/Leucyl_tRNA_Synth"/>
</dbReference>
<dbReference type="SUPFAM" id="SSF50677">
    <property type="entry name" value="ValRS/IleRS/LeuRS editing domain"/>
    <property type="match status" value="1"/>
</dbReference>
<feature type="short sequence motif" description="'KMSKS' region" evidence="9">
    <location>
        <begin position="621"/>
        <end position="625"/>
    </location>
</feature>
<keyword evidence="6 9" id="KW-0648">Protein biosynthesis</keyword>
<evidence type="ECO:0000256" key="1">
    <source>
        <dbReference type="ARBA" id="ARBA00005594"/>
    </source>
</evidence>
<evidence type="ECO:0000256" key="5">
    <source>
        <dbReference type="ARBA" id="ARBA00022840"/>
    </source>
</evidence>
<sequence>MEKEYNPQEIEKMVQIFWEKNNTFQVTENNQKEKYYCLSMLPYPSGQLHMGHVRNYTIGDVISRYQRMLGKNVLQPIGWDAFGLPAESAAIENNIDPSIWTDVNIDYMKKQLKQFGFSYDWNREIKTSSPDYYRWEQWLFIKLYERGLVYKKKSIVNWCSYHKTVLANEQVINGCCWRCMTPIIHKNISQWYIKISSYAQELLDDLNTLTEWPNAVKTMQRNWIGRTESLEISFRILNSKKNIKIITNRPDIIMGATYIAISPHHILIKDISKTNNILYQFVIECIKDEKNIQQKYNIDIKGINTGLYAIHPITKNKLPIWIANFVSIRYNTDAIIAIPGHKKHDLEFANKYNLPIKIVIFNSTNDAHHIVNDHQNTKKSILINSGKEFNGMNLKDAKIAITNTLIRNDTAIRKITYRLQDWCISRQRYWGAPIPMLKTYDNYILPVNENNLPVIFPKEMLKNKKVYSEKINSLWKYTIINGKKVIRETDTFDTFMESSWYYARYTCPNYTKGMLKPIAVNYWLPIDQYIGGIEHAVMHLLYFRFFHKLLRDLSLVKYDEPAKKLLCQGMVLSDTFFYLNKNGQKVWVSSNNAIIKKDQNGKIVSAKDHLGNPLIYYGMHKMSKSKNNGINPQLILEKYGADAIRLFIMFAAPPETHLEWQEEHIVGAVRFIKKLWTFVYNHCKNNNAIIKHDLSINRLTDKQKQLKNELNLTIKKVTNEFEHTYSFNTAIAAIMKFINTLINFSNTQNNLQDILLIQESLNVIIRLLSPIIPHACFIMWKALGNTTNIDFTAWPTASKEIKLTNNIQIIIQINGKIRGRMEIDKNATKEFILTNAIKKKFVLKNIKNNNIKNVIYINGKVLNIVTT</sequence>
<feature type="domain" description="Leucyl-tRNA synthetase editing" evidence="14">
    <location>
        <begin position="221"/>
        <end position="405"/>
    </location>
</feature>
<evidence type="ECO:0000259" key="13">
    <source>
        <dbReference type="Pfam" id="PF09334"/>
    </source>
</evidence>
<feature type="domain" description="Aminoacyl-tRNA synthetase class Ia" evidence="11">
    <location>
        <begin position="410"/>
        <end position="574"/>
    </location>
</feature>
<dbReference type="InterPro" id="IPR009008">
    <property type="entry name" value="Val/Leu/Ile-tRNA-synth_edit"/>
</dbReference>
<dbReference type="Gene3D" id="2.20.28.290">
    <property type="match status" value="1"/>
</dbReference>
<evidence type="ECO:0000259" key="12">
    <source>
        <dbReference type="Pfam" id="PF08264"/>
    </source>
</evidence>
<evidence type="ECO:0000256" key="4">
    <source>
        <dbReference type="ARBA" id="ARBA00022741"/>
    </source>
</evidence>
<keyword evidence="4 9" id="KW-0547">Nucleotide-binding</keyword>
<comment type="similarity">
    <text evidence="1 9 10">Belongs to the class-I aminoacyl-tRNA synthetase family.</text>
</comment>
<dbReference type="GO" id="GO:0002161">
    <property type="term" value="F:aminoacyl-tRNA deacylase activity"/>
    <property type="evidence" value="ECO:0007669"/>
    <property type="project" value="InterPro"/>
</dbReference>
<name>A0AAT9G4G3_9ENTR</name>
<dbReference type="InterPro" id="IPR025709">
    <property type="entry name" value="Leu_tRNA-synth_edit"/>
</dbReference>
<evidence type="ECO:0000256" key="10">
    <source>
        <dbReference type="RuleBase" id="RU363035"/>
    </source>
</evidence>
<dbReference type="PANTHER" id="PTHR43740">
    <property type="entry name" value="LEUCYL-TRNA SYNTHETASE"/>
    <property type="match status" value="1"/>
</dbReference>
<comment type="catalytic activity">
    <reaction evidence="8 9">
        <text>tRNA(Leu) + L-leucine + ATP = L-leucyl-tRNA(Leu) + AMP + diphosphate</text>
        <dbReference type="Rhea" id="RHEA:11688"/>
        <dbReference type="Rhea" id="RHEA-COMP:9613"/>
        <dbReference type="Rhea" id="RHEA-COMP:9622"/>
        <dbReference type="ChEBI" id="CHEBI:30616"/>
        <dbReference type="ChEBI" id="CHEBI:33019"/>
        <dbReference type="ChEBI" id="CHEBI:57427"/>
        <dbReference type="ChEBI" id="CHEBI:78442"/>
        <dbReference type="ChEBI" id="CHEBI:78494"/>
        <dbReference type="ChEBI" id="CHEBI:456215"/>
        <dbReference type="EC" id="6.1.1.4"/>
    </reaction>
</comment>
<evidence type="ECO:0000256" key="9">
    <source>
        <dbReference type="HAMAP-Rule" id="MF_00049"/>
    </source>
</evidence>
<dbReference type="PANTHER" id="PTHR43740:SF2">
    <property type="entry name" value="LEUCINE--TRNA LIGASE, MITOCHONDRIAL"/>
    <property type="match status" value="1"/>
</dbReference>
<dbReference type="GO" id="GO:0006429">
    <property type="term" value="P:leucyl-tRNA aminoacylation"/>
    <property type="evidence" value="ECO:0007669"/>
    <property type="project" value="UniProtKB-UniRule"/>
</dbReference>
<dbReference type="InterPro" id="IPR001412">
    <property type="entry name" value="aa-tRNA-synth_I_CS"/>
</dbReference>
<dbReference type="InterPro" id="IPR002300">
    <property type="entry name" value="aa-tRNA-synth_Ia"/>
</dbReference>
<keyword evidence="7 9" id="KW-0030">Aminoacyl-tRNA synthetase</keyword>
<evidence type="ECO:0000259" key="14">
    <source>
        <dbReference type="Pfam" id="PF13603"/>
    </source>
</evidence>
<protein>
    <recommendedName>
        <fullName evidence="9">Leucine--tRNA ligase</fullName>
        <ecNumber evidence="9">6.1.1.4</ecNumber>
    </recommendedName>
    <alternativeName>
        <fullName evidence="9">Leucyl-tRNA synthetase</fullName>
        <shortName evidence="9">LeuRS</shortName>
    </alternativeName>
</protein>
<evidence type="ECO:0000256" key="3">
    <source>
        <dbReference type="ARBA" id="ARBA00022598"/>
    </source>
</evidence>
<dbReference type="SUPFAM" id="SSF52374">
    <property type="entry name" value="Nucleotidylyl transferase"/>
    <property type="match status" value="1"/>
</dbReference>
<evidence type="ECO:0000256" key="8">
    <source>
        <dbReference type="ARBA" id="ARBA00047469"/>
    </source>
</evidence>
<feature type="domain" description="Methionyl/Valyl/Leucyl/Isoleucyl-tRNA synthetase anticodon-binding" evidence="12">
    <location>
        <begin position="705"/>
        <end position="830"/>
    </location>
</feature>
<dbReference type="PRINTS" id="PR00985">
    <property type="entry name" value="TRNASYNTHLEU"/>
</dbReference>
<dbReference type="Pfam" id="PF13603">
    <property type="entry name" value="tRNA-synt_1_2"/>
    <property type="match status" value="1"/>
</dbReference>
<feature type="domain" description="Aminoacyl-tRNA synthetase class Ia" evidence="11">
    <location>
        <begin position="620"/>
        <end position="656"/>
    </location>
</feature>
<evidence type="ECO:0000256" key="6">
    <source>
        <dbReference type="ARBA" id="ARBA00022917"/>
    </source>
</evidence>
<dbReference type="Gene3D" id="3.40.50.620">
    <property type="entry name" value="HUPs"/>
    <property type="match status" value="2"/>
</dbReference>
<evidence type="ECO:0000313" key="15">
    <source>
        <dbReference type="EMBL" id="BET44622.1"/>
    </source>
</evidence>
<dbReference type="Gene3D" id="1.10.730.10">
    <property type="entry name" value="Isoleucyl-tRNA Synthetase, Domain 1"/>
    <property type="match status" value="2"/>
</dbReference>
<keyword evidence="3 9" id="KW-0436">Ligase</keyword>
<accession>A0AAT9G4G3</accession>
<feature type="short sequence motif" description="'HIGH' region" evidence="9">
    <location>
        <begin position="42"/>
        <end position="52"/>
    </location>
</feature>